<keyword evidence="4 9" id="KW-0808">Transferase</keyword>
<evidence type="ECO:0000256" key="2">
    <source>
        <dbReference type="ARBA" id="ARBA00011975"/>
    </source>
</evidence>
<dbReference type="PANTHER" id="PTHR10629">
    <property type="entry name" value="CYTOSINE-SPECIFIC METHYLTRANSFERASE"/>
    <property type="match status" value="1"/>
</dbReference>
<dbReference type="FunFam" id="2.30.30.490:FF:000011">
    <property type="entry name" value="DNA (cytosine-5)-methyltransferase 1"/>
    <property type="match status" value="1"/>
</dbReference>
<evidence type="ECO:0000256" key="7">
    <source>
        <dbReference type="ARBA" id="ARBA00023242"/>
    </source>
</evidence>
<evidence type="ECO:0000256" key="5">
    <source>
        <dbReference type="ARBA" id="ARBA00022691"/>
    </source>
</evidence>
<dbReference type="AlphaFoldDB" id="A0AAD8VQE8"/>
<feature type="compositionally biased region" description="Acidic residues" evidence="10">
    <location>
        <begin position="66"/>
        <end position="99"/>
    </location>
</feature>
<dbReference type="Gene3D" id="3.40.50.150">
    <property type="entry name" value="Vaccinia Virus protein VP39"/>
    <property type="match status" value="1"/>
</dbReference>
<dbReference type="Proteomes" id="UP001231189">
    <property type="component" value="Unassembled WGS sequence"/>
</dbReference>
<keyword evidence="7" id="KW-0539">Nucleus</keyword>
<dbReference type="InterPro" id="IPR043151">
    <property type="entry name" value="BAH_sf"/>
</dbReference>
<proteinExistence type="inferred from homology"/>
<dbReference type="InterPro" id="IPR000953">
    <property type="entry name" value="Chromo/chromo_shadow_dom"/>
</dbReference>
<sequence length="946" mass="107103">MSSPAPERRRSTRRRPKLSYADADSDDEPERGGKRRRNAALKPGARKGGKAKGEPKRRRRLADAPDMMEEEGGAIDDDDMCASEPDPEEMQRQEEEEVEAALLEAEEQAKAGTLRARRKRKVATRRRTGLRREEGASESDDHFVGDPMPDDEARRRWPERYKPKDSDDPKSRTKKKRSNAAAEEEKEKRARCHYRSAIVEGATFDLGDDVYVRAPPGEDDYIGRITEFFQEIEHKSYFCCRWFYRVADTVITPKLLEVPDHEHDHKRVFLSEEKDDNLIESIISKVKITYVAPNLTQQEKAELISKSDLYYDMAYSVAYSTFANVPPENGGPTGSETTSDISCDNVDSSMEKAIADLPVPPDAQMETATLLDLYSGCGAMSTGLCQGAPLSGLKLTTKWAVDMNEYACDSLKHNHPRTHVRTEKAENFLKLLQEWDKLCKEYDVRNSTCLPRISNDDEDDENGVNEPLSEGTFEVEKLVDICYGDPNKIETDGLWFKVRWKTYDSSHDTWEPLDGLRDSPECIKDFVESGYRESILPLPGHVDVICGGPPCQGVSGLNRNRNHKDPLADEKNKQILVFMQIVNYLRPKYVLMENVVDILKFADGFLGRYALSLLVAMRYQARLGIMVAGCYGLPQFRMRAFLWGAVPSVVLPKFPLPTHVATKRGQHVPTKFSQCLVACDETESKLLDKALFLKDAIDDLPEVENHQPKDVMAYKSRPNTDLQRYIRLNRKDTGDNSLGDSTPKEGQLFDHQPLELNKDDYQRVQHIPQKKGANFRDLKGVRVGKNKSVEFDPNIPRQYLSSGKPLVPDYAMTFVKGRSLKPFGRLWWDETVSTVVTRAEPHNQAILHPNQNRVLTVRENARLQGFPDYYRLFGPIKQKYIQVGNAVAVPVAQALGYSLGQAYQQGEFSGEQRPLFKLPRNFVPVAQATATRLPQGSSAGEVVEEE</sequence>
<comment type="similarity">
    <text evidence="9">Belongs to the class I-like SAM-binding methyltransferase superfamily. C5-methyltransferase family.</text>
</comment>
<dbReference type="InterPro" id="IPR016197">
    <property type="entry name" value="Chromo-like_dom_sf"/>
</dbReference>
<organism evidence="13 14">
    <name type="scientific">Lolium multiflorum</name>
    <name type="common">Italian ryegrass</name>
    <name type="synonym">Lolium perenne subsp. multiflorum</name>
    <dbReference type="NCBI Taxonomy" id="4521"/>
    <lineage>
        <taxon>Eukaryota</taxon>
        <taxon>Viridiplantae</taxon>
        <taxon>Streptophyta</taxon>
        <taxon>Embryophyta</taxon>
        <taxon>Tracheophyta</taxon>
        <taxon>Spermatophyta</taxon>
        <taxon>Magnoliopsida</taxon>
        <taxon>Liliopsida</taxon>
        <taxon>Poales</taxon>
        <taxon>Poaceae</taxon>
        <taxon>BOP clade</taxon>
        <taxon>Pooideae</taxon>
        <taxon>Poodae</taxon>
        <taxon>Poeae</taxon>
        <taxon>Poeae Chloroplast Group 2 (Poeae type)</taxon>
        <taxon>Loliodinae</taxon>
        <taxon>Loliinae</taxon>
        <taxon>Lolium</taxon>
    </lineage>
</organism>
<dbReference type="PANTHER" id="PTHR10629:SF59">
    <property type="entry name" value="DNA (CYTOSINE-5)-METHYLTRANSFERASE CMT1"/>
    <property type="match status" value="1"/>
</dbReference>
<feature type="compositionally biased region" description="Basic residues" evidence="10">
    <location>
        <begin position="33"/>
        <end position="60"/>
    </location>
</feature>
<evidence type="ECO:0000313" key="14">
    <source>
        <dbReference type="Proteomes" id="UP001231189"/>
    </source>
</evidence>
<dbReference type="GO" id="GO:0003886">
    <property type="term" value="F:DNA (cytosine-5-)-methyltransferase activity"/>
    <property type="evidence" value="ECO:0007669"/>
    <property type="project" value="UniProtKB-EC"/>
</dbReference>
<dbReference type="SMART" id="SM00439">
    <property type="entry name" value="BAH"/>
    <property type="match status" value="1"/>
</dbReference>
<reference evidence="13" key="1">
    <citation type="submission" date="2023-07" db="EMBL/GenBank/DDBJ databases">
        <title>A chromosome-level genome assembly of Lolium multiflorum.</title>
        <authorList>
            <person name="Chen Y."/>
            <person name="Copetti D."/>
            <person name="Kolliker R."/>
            <person name="Studer B."/>
        </authorList>
    </citation>
    <scope>NUCLEOTIDE SEQUENCE</scope>
    <source>
        <strain evidence="13">02402/16</strain>
        <tissue evidence="13">Leaf</tissue>
    </source>
</reference>
<accession>A0AAD8VQE8</accession>
<feature type="region of interest" description="Disordered" evidence="10">
    <location>
        <begin position="1"/>
        <end position="188"/>
    </location>
</feature>
<evidence type="ECO:0000256" key="8">
    <source>
        <dbReference type="ARBA" id="ARBA00047422"/>
    </source>
</evidence>
<dbReference type="SUPFAM" id="SSF54160">
    <property type="entry name" value="Chromo domain-like"/>
    <property type="match status" value="1"/>
</dbReference>
<comment type="catalytic activity">
    <reaction evidence="8">
        <text>a 2'-deoxycytidine in DNA + S-adenosyl-L-methionine = a 5-methyl-2'-deoxycytidine in DNA + S-adenosyl-L-homocysteine + H(+)</text>
        <dbReference type="Rhea" id="RHEA:13681"/>
        <dbReference type="Rhea" id="RHEA-COMP:11369"/>
        <dbReference type="Rhea" id="RHEA-COMP:11370"/>
        <dbReference type="ChEBI" id="CHEBI:15378"/>
        <dbReference type="ChEBI" id="CHEBI:57856"/>
        <dbReference type="ChEBI" id="CHEBI:59789"/>
        <dbReference type="ChEBI" id="CHEBI:85452"/>
        <dbReference type="ChEBI" id="CHEBI:85454"/>
        <dbReference type="EC" id="2.1.1.37"/>
    </reaction>
</comment>
<dbReference type="Gene3D" id="2.30.30.490">
    <property type="match status" value="1"/>
</dbReference>
<gene>
    <name evidence="13" type="ORF">QYE76_036923</name>
</gene>
<dbReference type="Pfam" id="PF00385">
    <property type="entry name" value="Chromo"/>
    <property type="match status" value="1"/>
</dbReference>
<feature type="domain" description="BAH" evidence="12">
    <location>
        <begin position="202"/>
        <end position="326"/>
    </location>
</feature>
<dbReference type="FunFam" id="3.90.120.10:FF:000003">
    <property type="entry name" value="DNA (cytosine-5)-methyltransferase 1"/>
    <property type="match status" value="1"/>
</dbReference>
<feature type="compositionally biased region" description="Basic residues" evidence="10">
    <location>
        <begin position="115"/>
        <end position="129"/>
    </location>
</feature>
<dbReference type="InterPro" id="IPR001525">
    <property type="entry name" value="C5_MeTfrase"/>
</dbReference>
<evidence type="ECO:0000256" key="6">
    <source>
        <dbReference type="ARBA" id="ARBA00023125"/>
    </source>
</evidence>
<evidence type="ECO:0000259" key="11">
    <source>
        <dbReference type="PROSITE" id="PS50013"/>
    </source>
</evidence>
<dbReference type="PROSITE" id="PS50013">
    <property type="entry name" value="CHROMO_2"/>
    <property type="match status" value="1"/>
</dbReference>
<dbReference type="Gene3D" id="3.90.120.10">
    <property type="entry name" value="DNA Methylase, subunit A, domain 2"/>
    <property type="match status" value="1"/>
</dbReference>
<dbReference type="PRINTS" id="PR00105">
    <property type="entry name" value="C5METTRFRASE"/>
</dbReference>
<dbReference type="EC" id="2.1.1.37" evidence="2"/>
<comment type="caution">
    <text evidence="13">The sequence shown here is derived from an EMBL/GenBank/DDBJ whole genome shotgun (WGS) entry which is preliminary data.</text>
</comment>
<feature type="active site" evidence="9">
    <location>
        <position position="551"/>
    </location>
</feature>
<evidence type="ECO:0000256" key="9">
    <source>
        <dbReference type="PROSITE-ProRule" id="PRU01016"/>
    </source>
</evidence>
<dbReference type="SMART" id="SM00298">
    <property type="entry name" value="CHROMO"/>
    <property type="match status" value="1"/>
</dbReference>
<keyword evidence="3 9" id="KW-0489">Methyltransferase</keyword>
<dbReference type="GO" id="GO:0032259">
    <property type="term" value="P:methylation"/>
    <property type="evidence" value="ECO:0007669"/>
    <property type="project" value="UniProtKB-KW"/>
</dbReference>
<evidence type="ECO:0000256" key="3">
    <source>
        <dbReference type="ARBA" id="ARBA00022603"/>
    </source>
</evidence>
<keyword evidence="14" id="KW-1185">Reference proteome</keyword>
<evidence type="ECO:0000313" key="13">
    <source>
        <dbReference type="EMBL" id="KAK1613250.1"/>
    </source>
</evidence>
<dbReference type="GO" id="GO:0005634">
    <property type="term" value="C:nucleus"/>
    <property type="evidence" value="ECO:0007669"/>
    <property type="project" value="UniProtKB-SubCell"/>
</dbReference>
<dbReference type="InterPro" id="IPR050390">
    <property type="entry name" value="C5-Methyltransferase"/>
</dbReference>
<evidence type="ECO:0000256" key="1">
    <source>
        <dbReference type="ARBA" id="ARBA00004123"/>
    </source>
</evidence>
<dbReference type="SUPFAM" id="SSF53335">
    <property type="entry name" value="S-adenosyl-L-methionine-dependent methyltransferases"/>
    <property type="match status" value="1"/>
</dbReference>
<protein>
    <recommendedName>
        <fullName evidence="2">DNA (cytosine-5-)-methyltransferase</fullName>
        <ecNumber evidence="2">2.1.1.37</ecNumber>
    </recommendedName>
</protein>
<dbReference type="InterPro" id="IPR023780">
    <property type="entry name" value="Chromo_domain"/>
</dbReference>
<name>A0AAD8VQE8_LOLMU</name>
<feature type="compositionally biased region" description="Basic and acidic residues" evidence="10">
    <location>
        <begin position="151"/>
        <end position="171"/>
    </location>
</feature>
<dbReference type="EMBL" id="JAUUTY010000007">
    <property type="protein sequence ID" value="KAK1613250.1"/>
    <property type="molecule type" value="Genomic_DNA"/>
</dbReference>
<dbReference type="GO" id="GO:0003677">
    <property type="term" value="F:DNA binding"/>
    <property type="evidence" value="ECO:0007669"/>
    <property type="project" value="UniProtKB-KW"/>
</dbReference>
<dbReference type="Pfam" id="PF00145">
    <property type="entry name" value="DNA_methylase"/>
    <property type="match status" value="1"/>
</dbReference>
<evidence type="ECO:0000256" key="4">
    <source>
        <dbReference type="ARBA" id="ARBA00022679"/>
    </source>
</evidence>
<dbReference type="InterPro" id="IPR029063">
    <property type="entry name" value="SAM-dependent_MTases_sf"/>
</dbReference>
<keyword evidence="5 9" id="KW-0949">S-adenosyl-L-methionine</keyword>
<dbReference type="GO" id="GO:0044027">
    <property type="term" value="P:negative regulation of gene expression via chromosomal CpG island methylation"/>
    <property type="evidence" value="ECO:0007669"/>
    <property type="project" value="TreeGrafter"/>
</dbReference>
<evidence type="ECO:0000256" key="10">
    <source>
        <dbReference type="SAM" id="MobiDB-lite"/>
    </source>
</evidence>
<evidence type="ECO:0000259" key="12">
    <source>
        <dbReference type="PROSITE" id="PS51038"/>
    </source>
</evidence>
<dbReference type="InterPro" id="IPR001025">
    <property type="entry name" value="BAH_dom"/>
</dbReference>
<dbReference type="PROSITE" id="PS51038">
    <property type="entry name" value="BAH"/>
    <property type="match status" value="1"/>
</dbReference>
<dbReference type="FunFam" id="3.40.50.150:FF:000143">
    <property type="entry name" value="DNA (cytosine-5)-methyltransferase 1"/>
    <property type="match status" value="1"/>
</dbReference>
<feature type="compositionally biased region" description="Basic and acidic residues" evidence="10">
    <location>
        <begin position="130"/>
        <end position="144"/>
    </location>
</feature>
<keyword evidence="6" id="KW-0238">DNA-binding</keyword>
<comment type="subcellular location">
    <subcellularLocation>
        <location evidence="1">Nucleus</location>
    </subcellularLocation>
</comment>
<dbReference type="PROSITE" id="PS51679">
    <property type="entry name" value="SAM_MT_C5"/>
    <property type="match status" value="1"/>
</dbReference>
<dbReference type="GO" id="GO:0003682">
    <property type="term" value="F:chromatin binding"/>
    <property type="evidence" value="ECO:0007669"/>
    <property type="project" value="InterPro"/>
</dbReference>
<feature type="domain" description="Chromo" evidence="11">
    <location>
        <begin position="473"/>
        <end position="526"/>
    </location>
</feature>
<dbReference type="CDD" id="cd18635">
    <property type="entry name" value="CD_CMT3_like"/>
    <property type="match status" value="1"/>
</dbReference>
<dbReference type="Pfam" id="PF01426">
    <property type="entry name" value="BAH"/>
    <property type="match status" value="1"/>
</dbReference>